<dbReference type="GO" id="GO:0005524">
    <property type="term" value="F:ATP binding"/>
    <property type="evidence" value="ECO:0007669"/>
    <property type="project" value="UniProtKB-UniRule"/>
</dbReference>
<keyword evidence="1" id="KW-0547">Nucleotide-binding</keyword>
<dbReference type="EMBL" id="BDUF01000109">
    <property type="protein sequence ID" value="GAX91790.1"/>
    <property type="molecule type" value="Genomic_DNA"/>
</dbReference>
<gene>
    <name evidence="3" type="ORF">EFBL_3481</name>
</gene>
<dbReference type="OrthoDB" id="2371125at2"/>
<evidence type="ECO:0000259" key="2">
    <source>
        <dbReference type="PROSITE" id="PS50975"/>
    </source>
</evidence>
<dbReference type="SUPFAM" id="SSF56059">
    <property type="entry name" value="Glutathione synthetase ATP-binding domain-like"/>
    <property type="match status" value="1"/>
</dbReference>
<dbReference type="GO" id="GO:0046872">
    <property type="term" value="F:metal ion binding"/>
    <property type="evidence" value="ECO:0007669"/>
    <property type="project" value="InterPro"/>
</dbReference>
<feature type="domain" description="ATP-grasp" evidence="2">
    <location>
        <begin position="103"/>
        <end position="341"/>
    </location>
</feature>
<accession>A0A292YTI4</accession>
<sequence>MIVGILTAKLMDRGNMREFIKTGKRMKIPVYVIPIDSMDMETLTCEGYRWNGKWERVLCPFPTVVYNRILARRVENGPIAQQVLRELENLEIPVFNPGYFDKGKLYKIVGSHSETRELLPETEELHSLSHLREMLETCRQLYAKPVQSYGGKGIIRIDYADNEALVWKQLKGIQTCENMRIQDLYYKLSQNRRHKKYVLQKGISLARVNGHIYDLRVLVQKNRYGNWCVTGVGARVAPRYGILTHVPNGGAVWDAREALLASFHKKGVQILDDVKDKALKLAAVIEKKTPGILGEMSMDIGVDEEGRPWFFEANAKPGKFDEPEIQKLSIQRVLEFCRYLSFNRAIVESRK</sequence>
<evidence type="ECO:0000313" key="3">
    <source>
        <dbReference type="EMBL" id="GAX91790.1"/>
    </source>
</evidence>
<name>A0A292YTI4_9BACL</name>
<keyword evidence="1" id="KW-0067">ATP-binding</keyword>
<comment type="caution">
    <text evidence="3">The sequence shown here is derived from an EMBL/GenBank/DDBJ whole genome shotgun (WGS) entry which is preliminary data.</text>
</comment>
<proteinExistence type="predicted"/>
<dbReference type="InterPro" id="IPR026838">
    <property type="entry name" value="YheC/D"/>
</dbReference>
<dbReference type="AlphaFoldDB" id="A0A292YTI4"/>
<dbReference type="RefSeq" id="WP_096183914.1">
    <property type="nucleotide sequence ID" value="NZ_BDUF01000109.1"/>
</dbReference>
<dbReference type="Gene3D" id="3.30.470.20">
    <property type="entry name" value="ATP-grasp fold, B domain"/>
    <property type="match status" value="1"/>
</dbReference>
<keyword evidence="4" id="KW-1185">Reference proteome</keyword>
<evidence type="ECO:0000256" key="1">
    <source>
        <dbReference type="PROSITE-ProRule" id="PRU00409"/>
    </source>
</evidence>
<dbReference type="PROSITE" id="PS50975">
    <property type="entry name" value="ATP_GRASP"/>
    <property type="match status" value="1"/>
</dbReference>
<organism evidence="3 4">
    <name type="scientific">Effusibacillus lacus</name>
    <dbReference type="NCBI Taxonomy" id="1348429"/>
    <lineage>
        <taxon>Bacteria</taxon>
        <taxon>Bacillati</taxon>
        <taxon>Bacillota</taxon>
        <taxon>Bacilli</taxon>
        <taxon>Bacillales</taxon>
        <taxon>Alicyclobacillaceae</taxon>
        <taxon>Effusibacillus</taxon>
    </lineage>
</organism>
<dbReference type="Pfam" id="PF14398">
    <property type="entry name" value="ATPgrasp_YheCD"/>
    <property type="match status" value="1"/>
</dbReference>
<reference evidence="4" key="1">
    <citation type="submission" date="2017-07" db="EMBL/GenBank/DDBJ databases">
        <title>Draft genome sequence of Effusibacillus lacus strain skLN1.</title>
        <authorList>
            <person name="Watanabe M."/>
            <person name="Kojima H."/>
            <person name="Fukui M."/>
        </authorList>
    </citation>
    <scope>NUCLEOTIDE SEQUENCE [LARGE SCALE GENOMIC DNA]</scope>
    <source>
        <strain evidence="4">skLN1</strain>
    </source>
</reference>
<evidence type="ECO:0000313" key="4">
    <source>
        <dbReference type="Proteomes" id="UP000217785"/>
    </source>
</evidence>
<protein>
    <submittedName>
        <fullName evidence="3">Endospore coat-associated protein</fullName>
    </submittedName>
</protein>
<dbReference type="Proteomes" id="UP000217785">
    <property type="component" value="Unassembled WGS sequence"/>
</dbReference>
<dbReference type="InterPro" id="IPR011761">
    <property type="entry name" value="ATP-grasp"/>
</dbReference>